<dbReference type="PANTHER" id="PTHR43677:SF4">
    <property type="entry name" value="QUINONE OXIDOREDUCTASE-LIKE PROTEIN 2"/>
    <property type="match status" value="1"/>
</dbReference>
<dbReference type="CDD" id="cd08241">
    <property type="entry name" value="QOR1"/>
    <property type="match status" value="1"/>
</dbReference>
<feature type="domain" description="Enoyl reductase (ER)" evidence="1">
    <location>
        <begin position="11"/>
        <end position="331"/>
    </location>
</feature>
<protein>
    <recommendedName>
        <fullName evidence="1">Enoyl reductase (ER) domain-containing protein</fullName>
    </recommendedName>
</protein>
<dbReference type="InterPro" id="IPR036291">
    <property type="entry name" value="NAD(P)-bd_dom_sf"/>
</dbReference>
<dbReference type="Pfam" id="PF08240">
    <property type="entry name" value="ADH_N"/>
    <property type="match status" value="1"/>
</dbReference>
<dbReference type="SMART" id="SM00829">
    <property type="entry name" value="PKS_ER"/>
    <property type="match status" value="1"/>
</dbReference>
<name>A0A382BRW8_9ZZZZ</name>
<dbReference type="SUPFAM" id="SSF51735">
    <property type="entry name" value="NAD(P)-binding Rossmann-fold domains"/>
    <property type="match status" value="1"/>
</dbReference>
<proteinExistence type="predicted"/>
<dbReference type="EMBL" id="UINC01030975">
    <property type="protein sequence ID" value="SVB16261.1"/>
    <property type="molecule type" value="Genomic_DNA"/>
</dbReference>
<evidence type="ECO:0000313" key="2">
    <source>
        <dbReference type="EMBL" id="SVB16261.1"/>
    </source>
</evidence>
<dbReference type="PANTHER" id="PTHR43677">
    <property type="entry name" value="SHORT-CHAIN DEHYDROGENASE/REDUCTASE"/>
    <property type="match status" value="1"/>
</dbReference>
<accession>A0A382BRW8</accession>
<sequence length="334" mass="36360">MMKALLCKEFGAVENLTWEDIPDPYPQEDEVIIEIKAAALNFPDNLIVQGLYQFKPPLPFSPGSEGSGTISAVGKNVTDYKVGDRVSFMSGWGAFCEKIAVHQKQVIKMPDTITFELAAATQIAYGTSYHALIQRGNLTENDEILILGASGGVGLAALDIAKAFNARVVAGVSSEEKAVVCRNYGADDVVIYGTEKLDKEGQKNLSAQFKEKSQKGGYDIIYDPIGDCYAEPALRTINWKGRYLVIGFAAGEIPRIPLNLALLKGCAIVGVFWGSFTSYEPQQNVKNIIEIGKLIAIEKINPFISKSIPMESAIDAIKMIGDRKIIGKVVLFID</sequence>
<evidence type="ECO:0000259" key="1">
    <source>
        <dbReference type="SMART" id="SM00829"/>
    </source>
</evidence>
<dbReference type="GO" id="GO:0016491">
    <property type="term" value="F:oxidoreductase activity"/>
    <property type="evidence" value="ECO:0007669"/>
    <property type="project" value="InterPro"/>
</dbReference>
<dbReference type="SUPFAM" id="SSF50129">
    <property type="entry name" value="GroES-like"/>
    <property type="match status" value="1"/>
</dbReference>
<dbReference type="InterPro" id="IPR013154">
    <property type="entry name" value="ADH-like_N"/>
</dbReference>
<dbReference type="Gene3D" id="3.40.50.720">
    <property type="entry name" value="NAD(P)-binding Rossmann-like Domain"/>
    <property type="match status" value="1"/>
</dbReference>
<dbReference type="Gene3D" id="3.90.180.10">
    <property type="entry name" value="Medium-chain alcohol dehydrogenases, catalytic domain"/>
    <property type="match status" value="1"/>
</dbReference>
<dbReference type="AlphaFoldDB" id="A0A382BRW8"/>
<reference evidence="2" key="1">
    <citation type="submission" date="2018-05" db="EMBL/GenBank/DDBJ databases">
        <authorList>
            <person name="Lanie J.A."/>
            <person name="Ng W.-L."/>
            <person name="Kazmierczak K.M."/>
            <person name="Andrzejewski T.M."/>
            <person name="Davidsen T.M."/>
            <person name="Wayne K.J."/>
            <person name="Tettelin H."/>
            <person name="Glass J.I."/>
            <person name="Rusch D."/>
            <person name="Podicherti R."/>
            <person name="Tsui H.-C.T."/>
            <person name="Winkler M.E."/>
        </authorList>
    </citation>
    <scope>NUCLEOTIDE SEQUENCE</scope>
</reference>
<dbReference type="Pfam" id="PF00107">
    <property type="entry name" value="ADH_zinc_N"/>
    <property type="match status" value="1"/>
</dbReference>
<dbReference type="InterPro" id="IPR020843">
    <property type="entry name" value="ER"/>
</dbReference>
<gene>
    <name evidence="2" type="ORF">METZ01_LOCUS169115</name>
</gene>
<organism evidence="2">
    <name type="scientific">marine metagenome</name>
    <dbReference type="NCBI Taxonomy" id="408172"/>
    <lineage>
        <taxon>unclassified sequences</taxon>
        <taxon>metagenomes</taxon>
        <taxon>ecological metagenomes</taxon>
    </lineage>
</organism>
<dbReference type="InterPro" id="IPR011032">
    <property type="entry name" value="GroES-like_sf"/>
</dbReference>
<dbReference type="InterPro" id="IPR051397">
    <property type="entry name" value="Zn-ADH-like_protein"/>
</dbReference>
<dbReference type="InterPro" id="IPR013149">
    <property type="entry name" value="ADH-like_C"/>
</dbReference>